<comment type="caution">
    <text evidence="1">The sequence shown here is derived from an EMBL/GenBank/DDBJ whole genome shotgun (WGS) entry which is preliminary data.</text>
</comment>
<reference evidence="1" key="2">
    <citation type="journal article" date="2020" name="Nat. Commun.">
        <title>Large-scale genome sequencing of mycorrhizal fungi provides insights into the early evolution of symbiotic traits.</title>
        <authorList>
            <person name="Miyauchi S."/>
            <person name="Kiss E."/>
            <person name="Kuo A."/>
            <person name="Drula E."/>
            <person name="Kohler A."/>
            <person name="Sanchez-Garcia M."/>
            <person name="Morin E."/>
            <person name="Andreopoulos B."/>
            <person name="Barry K.W."/>
            <person name="Bonito G."/>
            <person name="Buee M."/>
            <person name="Carver A."/>
            <person name="Chen C."/>
            <person name="Cichocki N."/>
            <person name="Clum A."/>
            <person name="Culley D."/>
            <person name="Crous P.W."/>
            <person name="Fauchery L."/>
            <person name="Girlanda M."/>
            <person name="Hayes R.D."/>
            <person name="Keri Z."/>
            <person name="LaButti K."/>
            <person name="Lipzen A."/>
            <person name="Lombard V."/>
            <person name="Magnuson J."/>
            <person name="Maillard F."/>
            <person name="Murat C."/>
            <person name="Nolan M."/>
            <person name="Ohm R.A."/>
            <person name="Pangilinan J."/>
            <person name="Pereira M.F."/>
            <person name="Perotto S."/>
            <person name="Peter M."/>
            <person name="Pfister S."/>
            <person name="Riley R."/>
            <person name="Sitrit Y."/>
            <person name="Stielow J.B."/>
            <person name="Szollosi G."/>
            <person name="Zifcakova L."/>
            <person name="Stursova M."/>
            <person name="Spatafora J.W."/>
            <person name="Tedersoo L."/>
            <person name="Vaario L.M."/>
            <person name="Yamada A."/>
            <person name="Yan M."/>
            <person name="Wang P."/>
            <person name="Xu J."/>
            <person name="Bruns T."/>
            <person name="Baldrian P."/>
            <person name="Vilgalys R."/>
            <person name="Dunand C."/>
            <person name="Henrissat B."/>
            <person name="Grigoriev I.V."/>
            <person name="Hibbett D."/>
            <person name="Nagy L.G."/>
            <person name="Martin F.M."/>
        </authorList>
    </citation>
    <scope>NUCLEOTIDE SEQUENCE</scope>
    <source>
        <strain evidence="1">Prilba</strain>
    </source>
</reference>
<reference evidence="1" key="1">
    <citation type="submission" date="2019-10" db="EMBL/GenBank/DDBJ databases">
        <authorList>
            <consortium name="DOE Joint Genome Institute"/>
            <person name="Kuo A."/>
            <person name="Miyauchi S."/>
            <person name="Kiss E."/>
            <person name="Drula E."/>
            <person name="Kohler A."/>
            <person name="Sanchez-Garcia M."/>
            <person name="Andreopoulos B."/>
            <person name="Barry K.W."/>
            <person name="Bonito G."/>
            <person name="Buee M."/>
            <person name="Carver A."/>
            <person name="Chen C."/>
            <person name="Cichocki N."/>
            <person name="Clum A."/>
            <person name="Culley D."/>
            <person name="Crous P.W."/>
            <person name="Fauchery L."/>
            <person name="Girlanda M."/>
            <person name="Hayes R."/>
            <person name="Keri Z."/>
            <person name="LaButti K."/>
            <person name="Lipzen A."/>
            <person name="Lombard V."/>
            <person name="Magnuson J."/>
            <person name="Maillard F."/>
            <person name="Morin E."/>
            <person name="Murat C."/>
            <person name="Nolan M."/>
            <person name="Ohm R."/>
            <person name="Pangilinan J."/>
            <person name="Pereira M."/>
            <person name="Perotto S."/>
            <person name="Peter M."/>
            <person name="Riley R."/>
            <person name="Sitrit Y."/>
            <person name="Stielow B."/>
            <person name="Szollosi G."/>
            <person name="Zifcakova L."/>
            <person name="Stursova M."/>
            <person name="Spatafora J.W."/>
            <person name="Tedersoo L."/>
            <person name="Vaario L.-M."/>
            <person name="Yamada A."/>
            <person name="Yan M."/>
            <person name="Wang P."/>
            <person name="Xu J."/>
            <person name="Bruns T."/>
            <person name="Baldrian P."/>
            <person name="Vilgalys R."/>
            <person name="Henrissat B."/>
            <person name="Grigoriev I.V."/>
            <person name="Hibbett D."/>
            <person name="Nagy L.G."/>
            <person name="Martin F.M."/>
        </authorList>
    </citation>
    <scope>NUCLEOTIDE SEQUENCE</scope>
    <source>
        <strain evidence="1">Prilba</strain>
    </source>
</reference>
<evidence type="ECO:0000313" key="1">
    <source>
        <dbReference type="EMBL" id="KAF8480528.1"/>
    </source>
</evidence>
<dbReference type="InterPro" id="IPR032675">
    <property type="entry name" value="LRR_dom_sf"/>
</dbReference>
<name>A0A9P5MWQ2_9AGAM</name>
<protein>
    <recommendedName>
        <fullName evidence="3">F-box domain-containing protein</fullName>
    </recommendedName>
</protein>
<dbReference type="EMBL" id="WHVB01000008">
    <property type="protein sequence ID" value="KAF8480528.1"/>
    <property type="molecule type" value="Genomic_DNA"/>
</dbReference>
<dbReference type="AlphaFoldDB" id="A0A9P5MWQ2"/>
<organism evidence="1 2">
    <name type="scientific">Russula ochroleuca</name>
    <dbReference type="NCBI Taxonomy" id="152965"/>
    <lineage>
        <taxon>Eukaryota</taxon>
        <taxon>Fungi</taxon>
        <taxon>Dikarya</taxon>
        <taxon>Basidiomycota</taxon>
        <taxon>Agaricomycotina</taxon>
        <taxon>Agaricomycetes</taxon>
        <taxon>Russulales</taxon>
        <taxon>Russulaceae</taxon>
        <taxon>Russula</taxon>
    </lineage>
</organism>
<evidence type="ECO:0000313" key="2">
    <source>
        <dbReference type="Proteomes" id="UP000759537"/>
    </source>
</evidence>
<dbReference type="Gene3D" id="3.80.10.10">
    <property type="entry name" value="Ribonuclease Inhibitor"/>
    <property type="match status" value="1"/>
</dbReference>
<keyword evidence="2" id="KW-1185">Reference proteome</keyword>
<dbReference type="Proteomes" id="UP000759537">
    <property type="component" value="Unassembled WGS sequence"/>
</dbReference>
<sequence>MSLTRATPQGFPKRYTDSGDPNCSLIRTMTIHDLSDDVLLEIFDLYRQTFGDQLKVWNNKNGWFKLVHVCHNWRSVVLASPSRLQLRLYFAGDTTRTSDSTNALVIERLLHLPIIVDFLNVSWCAGGLERLISALRYPDRVSSIGLVGSYNHMDLDKIAEALDLPFPTLESLELRSLNNLEPVLSATSLMTSIRSLRHLRLFHVYPPCIFQLLSVTRTLVDLTLLVSSVFYQTNGASLLTHLQHMPHLRNLQMTTFATLSSIEEKPPIITVLLAELTCFHFFGDCAQTEWFVAGFDTPSLREFHITAVDLDARGISHTFDIPYLSKFIRVTGVVFLAARLTISGPSLTTSLFTHPHSIDDPPSKAVRIETQSDPGSALSAMLATIEDIFLFLPIPIKYCESYEYYVPWREFPEVFNEFRSVKVLRLHHGLETQLVDILRQPAMNFPLAREEVGPDATMPSDEPVDGNRNRFTLDIFPSLEEIVVYSRTPDTSIDKKERPSGIESFEPFATERYEVGRPVKVSWGADGEVPKYVMTNLWHPEGN</sequence>
<evidence type="ECO:0008006" key="3">
    <source>
        <dbReference type="Google" id="ProtNLM"/>
    </source>
</evidence>
<gene>
    <name evidence="1" type="ORF">DFH94DRAFT_853766</name>
</gene>
<proteinExistence type="predicted"/>
<accession>A0A9P5MWQ2</accession>